<evidence type="ECO:0000313" key="2">
    <source>
        <dbReference type="EMBL" id="TFZ04958.1"/>
    </source>
</evidence>
<keyword evidence="3" id="KW-1185">Reference proteome</keyword>
<dbReference type="AlphaFoldDB" id="A0A4Z0C397"/>
<feature type="transmembrane region" description="Helical" evidence="1">
    <location>
        <begin position="41"/>
        <end position="67"/>
    </location>
</feature>
<feature type="transmembrane region" description="Helical" evidence="1">
    <location>
        <begin position="7"/>
        <end position="29"/>
    </location>
</feature>
<sequence length="142" mass="15145">MTGTRRFALIYGILFLVIGIAGFIPGLVAPHTHPAVAVQSWMGLLLGLFAVNILHNLAHVLFGVWGLAASGSEGAARGYAKATAIIYAVLMVLGLIAAFNLNTLFGLVPLYGNDIWLHALLAAVAAYFGWRRPHEYTTRSAA</sequence>
<keyword evidence="1" id="KW-1133">Transmembrane helix</keyword>
<evidence type="ECO:0000256" key="1">
    <source>
        <dbReference type="SAM" id="Phobius"/>
    </source>
</evidence>
<reference evidence="2 3" key="1">
    <citation type="submission" date="2019-03" db="EMBL/GenBank/DDBJ databases">
        <title>Ramlibacter rhizophilus CCTCC AB2015357, whole genome shotgun sequence.</title>
        <authorList>
            <person name="Zhang X."/>
            <person name="Feng G."/>
            <person name="Zhu H."/>
        </authorList>
    </citation>
    <scope>NUCLEOTIDE SEQUENCE [LARGE SCALE GENOMIC DNA]</scope>
    <source>
        <strain evidence="2 3">CCTCC AB2015357</strain>
    </source>
</reference>
<dbReference type="RefSeq" id="WP_135283841.1">
    <property type="nucleotide sequence ID" value="NZ_SMLL01000001.1"/>
</dbReference>
<gene>
    <name evidence="2" type="ORF">EZ242_04205</name>
</gene>
<keyword evidence="1" id="KW-0472">Membrane</keyword>
<feature type="transmembrane region" description="Helical" evidence="1">
    <location>
        <begin position="111"/>
        <end position="130"/>
    </location>
</feature>
<organism evidence="2 3">
    <name type="scientific">Ramlibacter rhizophilus</name>
    <dbReference type="NCBI Taxonomy" id="1781167"/>
    <lineage>
        <taxon>Bacteria</taxon>
        <taxon>Pseudomonadati</taxon>
        <taxon>Pseudomonadota</taxon>
        <taxon>Betaproteobacteria</taxon>
        <taxon>Burkholderiales</taxon>
        <taxon>Comamonadaceae</taxon>
        <taxon>Ramlibacter</taxon>
    </lineage>
</organism>
<dbReference type="Pfam" id="PF14325">
    <property type="entry name" value="DUF4383"/>
    <property type="match status" value="1"/>
</dbReference>
<name>A0A4Z0C397_9BURK</name>
<accession>A0A4Z0C397</accession>
<protein>
    <submittedName>
        <fullName evidence="2">DUF4383 domain-containing protein</fullName>
    </submittedName>
</protein>
<evidence type="ECO:0000313" key="3">
    <source>
        <dbReference type="Proteomes" id="UP000297564"/>
    </source>
</evidence>
<dbReference type="Proteomes" id="UP000297564">
    <property type="component" value="Unassembled WGS sequence"/>
</dbReference>
<comment type="caution">
    <text evidence="2">The sequence shown here is derived from an EMBL/GenBank/DDBJ whole genome shotgun (WGS) entry which is preliminary data.</text>
</comment>
<dbReference type="OrthoDB" id="572373at2"/>
<dbReference type="EMBL" id="SMLL01000001">
    <property type="protein sequence ID" value="TFZ04958.1"/>
    <property type="molecule type" value="Genomic_DNA"/>
</dbReference>
<feature type="transmembrane region" description="Helical" evidence="1">
    <location>
        <begin position="79"/>
        <end position="99"/>
    </location>
</feature>
<proteinExistence type="predicted"/>
<keyword evidence="1" id="KW-0812">Transmembrane</keyword>